<keyword evidence="1" id="KW-0812">Transmembrane</keyword>
<reference evidence="2 3" key="1">
    <citation type="journal article" date="2013" name="PLoS Genet.">
        <title>Genomic mechanisms accounting for the adaptation to parasitism in nematode-trapping fungi.</title>
        <authorList>
            <person name="Meerupati T."/>
            <person name="Andersson K.M."/>
            <person name="Friman E."/>
            <person name="Kumar D."/>
            <person name="Tunlid A."/>
            <person name="Ahren D."/>
        </authorList>
    </citation>
    <scope>NUCLEOTIDE SEQUENCE [LARGE SCALE GENOMIC DNA]</scope>
    <source>
        <strain evidence="2 3">CBS 200.50</strain>
    </source>
</reference>
<dbReference type="GO" id="GO:0016791">
    <property type="term" value="F:phosphatase activity"/>
    <property type="evidence" value="ECO:0007669"/>
    <property type="project" value="TreeGrafter"/>
</dbReference>
<dbReference type="SUPFAM" id="SSF53254">
    <property type="entry name" value="Phosphoglycerate mutase-like"/>
    <property type="match status" value="1"/>
</dbReference>
<protein>
    <submittedName>
        <fullName evidence="2">Uncharacterized protein</fullName>
    </submittedName>
</protein>
<dbReference type="Pfam" id="PF00300">
    <property type="entry name" value="His_Phos_1"/>
    <property type="match status" value="1"/>
</dbReference>
<keyword evidence="3" id="KW-1185">Reference proteome</keyword>
<dbReference type="OMA" id="PSESWHH"/>
<dbReference type="Gene3D" id="3.40.50.1240">
    <property type="entry name" value="Phosphoglycerate mutase-like"/>
    <property type="match status" value="1"/>
</dbReference>
<feature type="transmembrane region" description="Helical" evidence="1">
    <location>
        <begin position="27"/>
        <end position="45"/>
    </location>
</feature>
<reference evidence="3" key="2">
    <citation type="submission" date="2013-04" db="EMBL/GenBank/DDBJ databases">
        <title>Genomic mechanisms accounting for the adaptation to parasitism in nematode-trapping fungi.</title>
        <authorList>
            <person name="Ahren D.G."/>
        </authorList>
    </citation>
    <scope>NUCLEOTIDE SEQUENCE [LARGE SCALE GENOMIC DNA]</scope>
    <source>
        <strain evidence="3">CBS 200.50</strain>
    </source>
</reference>
<dbReference type="AlphaFoldDB" id="S8A4L6"/>
<evidence type="ECO:0000313" key="3">
    <source>
        <dbReference type="Proteomes" id="UP000015100"/>
    </source>
</evidence>
<accession>S8A4L6</accession>
<dbReference type="OrthoDB" id="496981at2759"/>
<dbReference type="GO" id="GO:0005737">
    <property type="term" value="C:cytoplasm"/>
    <property type="evidence" value="ECO:0007669"/>
    <property type="project" value="TreeGrafter"/>
</dbReference>
<comment type="caution">
    <text evidence="2">The sequence shown here is derived from an EMBL/GenBank/DDBJ whole genome shotgun (WGS) entry which is preliminary data.</text>
</comment>
<proteinExistence type="predicted"/>
<dbReference type="InterPro" id="IPR013078">
    <property type="entry name" value="His_Pase_superF_clade-1"/>
</dbReference>
<evidence type="ECO:0000313" key="2">
    <source>
        <dbReference type="EMBL" id="EPS37940.1"/>
    </source>
</evidence>
<keyword evidence="1" id="KW-1133">Transmembrane helix</keyword>
<dbReference type="PANTHER" id="PTHR48100:SF1">
    <property type="entry name" value="HISTIDINE PHOSPHATASE FAMILY PROTEIN-RELATED"/>
    <property type="match status" value="1"/>
</dbReference>
<organism evidence="2 3">
    <name type="scientific">Dactylellina haptotyla (strain CBS 200.50)</name>
    <name type="common">Nematode-trapping fungus</name>
    <name type="synonym">Monacrosporium haptotylum</name>
    <dbReference type="NCBI Taxonomy" id="1284197"/>
    <lineage>
        <taxon>Eukaryota</taxon>
        <taxon>Fungi</taxon>
        <taxon>Dikarya</taxon>
        <taxon>Ascomycota</taxon>
        <taxon>Pezizomycotina</taxon>
        <taxon>Orbiliomycetes</taxon>
        <taxon>Orbiliales</taxon>
        <taxon>Orbiliaceae</taxon>
        <taxon>Dactylellina</taxon>
    </lineage>
</organism>
<dbReference type="eggNOG" id="KOG4754">
    <property type="taxonomic scope" value="Eukaryota"/>
</dbReference>
<dbReference type="EMBL" id="AQGS01000598">
    <property type="protein sequence ID" value="EPS37940.1"/>
    <property type="molecule type" value="Genomic_DNA"/>
</dbReference>
<dbReference type="PANTHER" id="PTHR48100">
    <property type="entry name" value="BROAD-SPECIFICITY PHOSPHATASE YOR283W-RELATED"/>
    <property type="match status" value="1"/>
</dbReference>
<keyword evidence="1" id="KW-0472">Membrane</keyword>
<sequence length="401" mass="46681">MNDDDPVRTAFAAGMNILLGSRKLQRLVFFVAASVTLFYLMTVVFPERSDELSPLVFSGIPPTRSLAPGPRKNIKLENVKGFFLQDLAETREDHFNVVATQWEHFQSEINRLNEETRIPRMGVLGYKLLYLFRPSESWHHVGEEFYGKESWDCLWTRQDGNGTAKWIDADLTPGGVEKAKYLHDLWKRFMNRSGMLMPELFLSSPLSRAAETLIHAFNLTYSNPPPPSPVFIEYLRESFGVDTHNSRRSYTELKKKYPLFTFEQDFSEFDRLWTSYRDETDESVLHRSKVFLENLFFRRKETFIAVATHESVIKAILQATGHRPFEVPVGHMIPLVIKGSWIRSYDPYTELERYRPYYKRDRNCTELDPVTDPDAEPEIDDDELDLIIIYDPSKEVILATL</sequence>
<evidence type="ECO:0000256" key="1">
    <source>
        <dbReference type="SAM" id="Phobius"/>
    </source>
</evidence>
<dbReference type="HOGENOM" id="CLU_039184_0_0_1"/>
<dbReference type="InterPro" id="IPR050275">
    <property type="entry name" value="PGM_Phosphatase"/>
</dbReference>
<gene>
    <name evidence="2" type="ORF">H072_8457</name>
</gene>
<dbReference type="Proteomes" id="UP000015100">
    <property type="component" value="Unassembled WGS sequence"/>
</dbReference>
<dbReference type="InterPro" id="IPR029033">
    <property type="entry name" value="His_PPase_superfam"/>
</dbReference>
<name>S8A4L6_DACHA</name>